<evidence type="ECO:0000256" key="2">
    <source>
        <dbReference type="ARBA" id="ARBA00022741"/>
    </source>
</evidence>
<protein>
    <recommendedName>
        <fullName evidence="8">UDP-N-acetylmuramoyl-tripeptide--D-alanyl-D-alanine ligase</fullName>
    </recommendedName>
</protein>
<evidence type="ECO:0000259" key="5">
    <source>
        <dbReference type="Pfam" id="PF08245"/>
    </source>
</evidence>
<dbReference type="InterPro" id="IPR036615">
    <property type="entry name" value="Mur_ligase_C_dom_sf"/>
</dbReference>
<sequence length="270" mass="30632">MCTLSNPDLGLITSVGKAHLEGFGNLQGVLKTKMELFDYLDEHQGVSFYNLNDAQLASKFIFEKNHVSFGDLQNHLNYSFKPIQYIPTISLMQINSANETHYNATIFGEHNYQNVIAAISIANYFKIEPEHINRSLIEYVPSNMRTQLLKWKSNDIILDAYNANPSSMEAAIKMFNQWPGEEKWIIIGKMAELGVDSELEHQKVFNLLVNKPFQKIILIGPSYLPFTLSSNMLFFSNVEECKSWLSENSPTGKTILVKGSRSAKLESLLI</sequence>
<proteinExistence type="predicted"/>
<keyword evidence="1" id="KW-0436">Ligase</keyword>
<dbReference type="InterPro" id="IPR036565">
    <property type="entry name" value="Mur-like_cat_sf"/>
</dbReference>
<evidence type="ECO:0000256" key="3">
    <source>
        <dbReference type="ARBA" id="ARBA00022840"/>
    </source>
</evidence>
<gene>
    <name evidence="6" type="ORF">IPO85_19755</name>
</gene>
<dbReference type="GO" id="GO:0005524">
    <property type="term" value="F:ATP binding"/>
    <property type="evidence" value="ECO:0007669"/>
    <property type="project" value="UniProtKB-KW"/>
</dbReference>
<dbReference type="EMBL" id="JADKFW010000021">
    <property type="protein sequence ID" value="MBK9719707.1"/>
    <property type="molecule type" value="Genomic_DNA"/>
</dbReference>
<feature type="domain" description="Mur ligase central" evidence="5">
    <location>
        <begin position="4"/>
        <end position="121"/>
    </location>
</feature>
<name>A0A9D7SDN4_9BACT</name>
<reference evidence="6 7" key="1">
    <citation type="submission" date="2020-10" db="EMBL/GenBank/DDBJ databases">
        <title>Connecting structure to function with the recovery of over 1000 high-quality activated sludge metagenome-assembled genomes encoding full-length rRNA genes using long-read sequencing.</title>
        <authorList>
            <person name="Singleton C.M."/>
            <person name="Petriglieri F."/>
            <person name="Kristensen J.M."/>
            <person name="Kirkegaard R.H."/>
            <person name="Michaelsen T.Y."/>
            <person name="Andersen M.H."/>
            <person name="Karst S.M."/>
            <person name="Dueholm M.S."/>
            <person name="Nielsen P.H."/>
            <person name="Albertsen M."/>
        </authorList>
    </citation>
    <scope>NUCLEOTIDE SEQUENCE [LARGE SCALE GENOMIC DNA]</scope>
    <source>
        <strain evidence="6">Ribe_18-Q3-R11-54_BAT3C.373</strain>
    </source>
</reference>
<dbReference type="SUPFAM" id="SSF53244">
    <property type="entry name" value="MurD-like peptide ligases, peptide-binding domain"/>
    <property type="match status" value="1"/>
</dbReference>
<dbReference type="Gene3D" id="3.40.1190.10">
    <property type="entry name" value="Mur-like, catalytic domain"/>
    <property type="match status" value="1"/>
</dbReference>
<dbReference type="Pfam" id="PF08245">
    <property type="entry name" value="Mur_ligase_M"/>
    <property type="match status" value="1"/>
</dbReference>
<organism evidence="6 7">
    <name type="scientific">Candidatus Defluviibacterium haderslevense</name>
    <dbReference type="NCBI Taxonomy" id="2981993"/>
    <lineage>
        <taxon>Bacteria</taxon>
        <taxon>Pseudomonadati</taxon>
        <taxon>Bacteroidota</taxon>
        <taxon>Saprospiria</taxon>
        <taxon>Saprospirales</taxon>
        <taxon>Saprospiraceae</taxon>
        <taxon>Candidatus Defluviibacterium</taxon>
    </lineage>
</organism>
<evidence type="ECO:0000256" key="1">
    <source>
        <dbReference type="ARBA" id="ARBA00022598"/>
    </source>
</evidence>
<dbReference type="Gene3D" id="3.90.190.20">
    <property type="entry name" value="Mur ligase, C-terminal domain"/>
    <property type="match status" value="1"/>
</dbReference>
<dbReference type="SUPFAM" id="SSF53623">
    <property type="entry name" value="MurD-like peptide ligases, catalytic domain"/>
    <property type="match status" value="1"/>
</dbReference>
<keyword evidence="2" id="KW-0547">Nucleotide-binding</keyword>
<accession>A0A9D7SDN4</accession>
<dbReference type="Proteomes" id="UP000808349">
    <property type="component" value="Unassembled WGS sequence"/>
</dbReference>
<comment type="caution">
    <text evidence="6">The sequence shown here is derived from an EMBL/GenBank/DDBJ whole genome shotgun (WGS) entry which is preliminary data.</text>
</comment>
<feature type="domain" description="Mur ligase C-terminal" evidence="4">
    <location>
        <begin position="145"/>
        <end position="261"/>
    </location>
</feature>
<dbReference type="GO" id="GO:0016881">
    <property type="term" value="F:acid-amino acid ligase activity"/>
    <property type="evidence" value="ECO:0007669"/>
    <property type="project" value="InterPro"/>
</dbReference>
<evidence type="ECO:0000259" key="4">
    <source>
        <dbReference type="Pfam" id="PF02875"/>
    </source>
</evidence>
<dbReference type="PANTHER" id="PTHR43024:SF1">
    <property type="entry name" value="UDP-N-ACETYLMURAMOYL-TRIPEPTIDE--D-ALANYL-D-ALANINE LIGASE"/>
    <property type="match status" value="1"/>
</dbReference>
<evidence type="ECO:0000313" key="6">
    <source>
        <dbReference type="EMBL" id="MBK9719707.1"/>
    </source>
</evidence>
<dbReference type="InterPro" id="IPR004101">
    <property type="entry name" value="Mur_ligase_C"/>
</dbReference>
<dbReference type="InterPro" id="IPR051046">
    <property type="entry name" value="MurCDEF_CellWall_CoF430Synth"/>
</dbReference>
<dbReference type="InterPro" id="IPR013221">
    <property type="entry name" value="Mur_ligase_cen"/>
</dbReference>
<dbReference type="Pfam" id="PF02875">
    <property type="entry name" value="Mur_ligase_C"/>
    <property type="match status" value="1"/>
</dbReference>
<keyword evidence="3" id="KW-0067">ATP-binding</keyword>
<evidence type="ECO:0008006" key="8">
    <source>
        <dbReference type="Google" id="ProtNLM"/>
    </source>
</evidence>
<dbReference type="PANTHER" id="PTHR43024">
    <property type="entry name" value="UDP-N-ACETYLMURAMOYL-TRIPEPTIDE--D-ALANYL-D-ALANINE LIGASE"/>
    <property type="match status" value="1"/>
</dbReference>
<evidence type="ECO:0000313" key="7">
    <source>
        <dbReference type="Proteomes" id="UP000808349"/>
    </source>
</evidence>
<dbReference type="AlphaFoldDB" id="A0A9D7SDN4"/>